<feature type="compositionally biased region" description="Acidic residues" evidence="2">
    <location>
        <begin position="658"/>
        <end position="670"/>
    </location>
</feature>
<feature type="region of interest" description="Disordered" evidence="2">
    <location>
        <begin position="653"/>
        <end position="672"/>
    </location>
</feature>
<evidence type="ECO:0000313" key="4">
    <source>
        <dbReference type="EMBL" id="CAD9278005.1"/>
    </source>
</evidence>
<evidence type="ECO:0000256" key="2">
    <source>
        <dbReference type="SAM" id="MobiDB-lite"/>
    </source>
</evidence>
<feature type="compositionally biased region" description="Basic and acidic residues" evidence="2">
    <location>
        <begin position="859"/>
        <end position="868"/>
    </location>
</feature>
<evidence type="ECO:0000256" key="1">
    <source>
        <dbReference type="SAM" id="Coils"/>
    </source>
</evidence>
<protein>
    <recommendedName>
        <fullName evidence="3">CHAT domain-containing protein</fullName>
    </recommendedName>
</protein>
<dbReference type="Pfam" id="PF12770">
    <property type="entry name" value="CHAT"/>
    <property type="match status" value="1"/>
</dbReference>
<feature type="region of interest" description="Disordered" evidence="2">
    <location>
        <begin position="1"/>
        <end position="21"/>
    </location>
</feature>
<dbReference type="EMBL" id="HBGK01013303">
    <property type="protein sequence ID" value="CAD9278005.1"/>
    <property type="molecule type" value="Transcribed_RNA"/>
</dbReference>
<feature type="coiled-coil region" evidence="1">
    <location>
        <begin position="678"/>
        <end position="705"/>
    </location>
</feature>
<feature type="compositionally biased region" description="Polar residues" evidence="2">
    <location>
        <begin position="1243"/>
        <end position="1255"/>
    </location>
</feature>
<evidence type="ECO:0000259" key="3">
    <source>
        <dbReference type="Pfam" id="PF12770"/>
    </source>
</evidence>
<feature type="compositionally biased region" description="Polar residues" evidence="2">
    <location>
        <begin position="988"/>
        <end position="1000"/>
    </location>
</feature>
<feature type="compositionally biased region" description="Low complexity" evidence="2">
    <location>
        <begin position="848"/>
        <end position="858"/>
    </location>
</feature>
<feature type="domain" description="CHAT" evidence="3">
    <location>
        <begin position="37"/>
        <end position="232"/>
    </location>
</feature>
<feature type="compositionally biased region" description="Basic and acidic residues" evidence="2">
    <location>
        <begin position="963"/>
        <end position="980"/>
    </location>
</feature>
<dbReference type="InterPro" id="IPR027417">
    <property type="entry name" value="P-loop_NTPase"/>
</dbReference>
<feature type="region of interest" description="Disordered" evidence="2">
    <location>
        <begin position="1223"/>
        <end position="1255"/>
    </location>
</feature>
<proteinExistence type="predicted"/>
<gene>
    <name evidence="4" type="ORF">GOCE00092_LOCUS6914</name>
</gene>
<dbReference type="Gene3D" id="3.40.50.300">
    <property type="entry name" value="P-loop containing nucleotide triphosphate hydrolases"/>
    <property type="match status" value="1"/>
</dbReference>
<feature type="compositionally biased region" description="Basic residues" evidence="2">
    <location>
        <begin position="903"/>
        <end position="915"/>
    </location>
</feature>
<organism evidence="4">
    <name type="scientific">Grammatophora oceanica</name>
    <dbReference type="NCBI Taxonomy" id="210454"/>
    <lineage>
        <taxon>Eukaryota</taxon>
        <taxon>Sar</taxon>
        <taxon>Stramenopiles</taxon>
        <taxon>Ochrophyta</taxon>
        <taxon>Bacillariophyta</taxon>
        <taxon>Fragilariophyceae</taxon>
        <taxon>Fragilariophycidae</taxon>
        <taxon>Rhabdonematales</taxon>
        <taxon>Grammatophoraceae</taxon>
        <taxon>Grammatophora</taxon>
    </lineage>
</organism>
<accession>A0A7S1UTK6</accession>
<keyword evidence="1" id="KW-0175">Coiled coil</keyword>
<name>A0A7S1UTK6_9STRA</name>
<feature type="compositionally biased region" description="Low complexity" evidence="2">
    <location>
        <begin position="931"/>
        <end position="944"/>
    </location>
</feature>
<reference evidence="4" key="1">
    <citation type="submission" date="2021-01" db="EMBL/GenBank/DDBJ databases">
        <authorList>
            <person name="Corre E."/>
            <person name="Pelletier E."/>
            <person name="Niang G."/>
            <person name="Scheremetjew M."/>
            <person name="Finn R."/>
            <person name="Kale V."/>
            <person name="Holt S."/>
            <person name="Cochrane G."/>
            <person name="Meng A."/>
            <person name="Brown T."/>
            <person name="Cohen L."/>
        </authorList>
    </citation>
    <scope>NUCLEOTIDE SEQUENCE</scope>
    <source>
        <strain evidence="4">CCMP 410</strain>
    </source>
</reference>
<dbReference type="InterPro" id="IPR024983">
    <property type="entry name" value="CHAT_dom"/>
</dbReference>
<feature type="region of interest" description="Disordered" evidence="2">
    <location>
        <begin position="805"/>
        <end position="1014"/>
    </location>
</feature>
<sequence>MMQQQQHPQLHRRVSSDASSDVPAILSSSASSYTLDSSQCSSQGSSRQPDLLTVFQAAPLVYQDIMTGEHVPLGLLDFQQERHILEAALRDAHMDIDLSFDIATSDRLGAFLAKREGRVLHFSCHGHEKFLAIENGLGKMQALEVPNLKSWISAGGNHLQFVFVSACHSRKAGEAFVEAGVPHVVCCRHDDAMLRDAAAIEFSKAFYTALACGTPLDRAFELGQRQVENAPEIPASARQTEVSKFVLLPEGKDHHVQIFNPQGMWRSPMRLTTSSLMDSSSSHQIPFPPDIFEGRQVDVHKLLVALRSARLVRIAGPKGIGKVSVVQAACHYMRERPHSFPNQIRWLPSDDMDGDELTTLFSSIFNVLESEPESSLNRLDNDSWFTQCRRKILRTVGNQRFVLVLETRRLSGSEARFRKIASMLTYLIRNTQHVRAIVIHDVAELGVRYSGYEKDLVLAPLDFEATVYLFGRLCQHVAEQRCPEVSNFRELGQLLLPAEGPVDKPRSSRCREIFKMIGEGIPTGIHDKAKRMSGKDYDKLISLGRRMEQKLQFSTRAAFDKRLDELTTELNHHVETRQFLKAQECKELLDEMEVIKEDLPDLDTLKSMRNHTELDLDRAVQLREYLSADQMQDQLNALVAKIQAEKDARRELGLDTSGLDDEEEGDDEELDVKQKRTRAEICSIVDALERQLDTARDENDFAECRRLDGELEELIRERDALPSTEMLLLKVSELEHNLKIAKTQRDWDEAQRVHDRLQQAQERLRVERQAEDDLGVKAHRRPSEAIAPGAVAVGPVAAASAVTIDRPSIPPGVSKDAIRGNKATTESTCGEHEASSAGIPPALAVARSSGTDSGVDGSSPRDQEKSDAETSQQQESGNFPIDEEGVDRLGGLPVAKLYQPEKGKRKKSVSTRRLTRNNSNCSDEDQRMVNSVSFTVSPTSSSSRQSRRSRATSGTVASDPSPEDLRGEFRRARETARVTSEELPPPSTSTGNVLAPSRSTDSTDDARPSLSRTSSVGTFSLADDKTESSVLVIDDASVFSSSADGSASFAGQISQMSQDEEWSKKAEEEAIMEAGFLASRTVEGRPLPPASLVPPTATVQHATSATPTAITSNATALEHSSTPSEPPEAKMQVFDLTGRVVTAVEQAKQARKKGVCAHCGVRTHEVKPFSRTPLTTDDVYNGNCIQHSPAMVPPVVYQDWERKNSLIVQPSTLALTRPRRVVGIHPPASRPYVPNRAEPSRTRAASSDTVVTGNSTQASSSFSEWQDAFLTVAAAGGSSSNLGPTSAPYPSMPAPQANAFVSPYSHNDIMMGQMDQLNSRTYLLDELVNAEIQRRTVPATKVEKVKSPKDTKSSKGFRLMNMFGKKK</sequence>